<evidence type="ECO:0000313" key="2">
    <source>
        <dbReference type="EMBL" id="SFP33344.1"/>
    </source>
</evidence>
<keyword evidence="3" id="KW-1185">Reference proteome</keyword>
<evidence type="ECO:0000313" key="3">
    <source>
        <dbReference type="Proteomes" id="UP000199586"/>
    </source>
</evidence>
<gene>
    <name evidence="2" type="ORF">SAMN04488241_1014</name>
</gene>
<dbReference type="STRING" id="634430.SAMN04488241_1014"/>
<evidence type="ECO:0000256" key="1">
    <source>
        <dbReference type="SAM" id="MobiDB-lite"/>
    </source>
</evidence>
<feature type="region of interest" description="Disordered" evidence="1">
    <location>
        <begin position="147"/>
        <end position="227"/>
    </location>
</feature>
<sequence length="227" mass="23476">MAGAKPAGTLQVAEKPGVSKERQLADVALDPLFGSAVIASSFGKPFSGETDFTALYEALHDRAKAIRSNKLGSAEDMLTAQAAALNAMFLELARRSGANMGEYIQAAETYMRLALKAQAQCRATLETLATIKNPPVVYARQANIANGPQQVNNGGAAPRASDPASSQNELLETEHGKRLEPGTAGAAIGGDPALEAVGAIDGAADGGRQGPRQPQRRQGRKAVGAQG</sequence>
<reference evidence="2 3" key="1">
    <citation type="submission" date="2016-10" db="EMBL/GenBank/DDBJ databases">
        <authorList>
            <person name="de Groot N.N."/>
        </authorList>
    </citation>
    <scope>NUCLEOTIDE SEQUENCE [LARGE SCALE GENOMIC DNA]</scope>
    <source>
        <strain evidence="2 3">CGMCC 1.9113</strain>
    </source>
</reference>
<accession>A0A1I5PGW9</accession>
<dbReference type="AlphaFoldDB" id="A0A1I5PGW9"/>
<organism evidence="2 3">
    <name type="scientific">Sphingomonas rubra</name>
    <dbReference type="NCBI Taxonomy" id="634430"/>
    <lineage>
        <taxon>Bacteria</taxon>
        <taxon>Pseudomonadati</taxon>
        <taxon>Pseudomonadota</taxon>
        <taxon>Alphaproteobacteria</taxon>
        <taxon>Sphingomonadales</taxon>
        <taxon>Sphingomonadaceae</taxon>
        <taxon>Sphingomonas</taxon>
    </lineage>
</organism>
<protein>
    <submittedName>
        <fullName evidence="2">Uncharacterized protein</fullName>
    </submittedName>
</protein>
<proteinExistence type="predicted"/>
<dbReference type="EMBL" id="FOXP01000001">
    <property type="protein sequence ID" value="SFP33344.1"/>
    <property type="molecule type" value="Genomic_DNA"/>
</dbReference>
<dbReference type="Proteomes" id="UP000199586">
    <property type="component" value="Unassembled WGS sequence"/>
</dbReference>
<name>A0A1I5PGW9_9SPHN</name>